<name>A0A1M4VR51_9BACT</name>
<dbReference type="EMBL" id="FQUU01000003">
    <property type="protein sequence ID" value="SHE71355.1"/>
    <property type="molecule type" value="Genomic_DNA"/>
</dbReference>
<gene>
    <name evidence="2" type="ORF">SAMN02745131_00942</name>
</gene>
<evidence type="ECO:0000259" key="1">
    <source>
        <dbReference type="Pfam" id="PF23019"/>
    </source>
</evidence>
<evidence type="ECO:0000313" key="3">
    <source>
        <dbReference type="Proteomes" id="UP000184048"/>
    </source>
</evidence>
<dbReference type="CDD" id="cd10931">
    <property type="entry name" value="CE4_u7"/>
    <property type="match status" value="1"/>
</dbReference>
<reference evidence="2 3" key="1">
    <citation type="submission" date="2016-11" db="EMBL/GenBank/DDBJ databases">
        <authorList>
            <person name="Jaros S."/>
            <person name="Januszkiewicz K."/>
            <person name="Wedrychowicz H."/>
        </authorList>
    </citation>
    <scope>NUCLEOTIDE SEQUENCE [LARGE SCALE GENOMIC DNA]</scope>
    <source>
        <strain evidence="2 3">DSM 18119</strain>
    </source>
</reference>
<dbReference type="OrthoDB" id="5573484at2"/>
<dbReference type="STRING" id="1121884.SAMN02745131_00942"/>
<dbReference type="RefSeq" id="WP_072834078.1">
    <property type="nucleotide sequence ID" value="NZ_FQUU01000003.1"/>
</dbReference>
<dbReference type="Pfam" id="PF23019">
    <property type="entry name" value="DUF7033"/>
    <property type="match status" value="1"/>
</dbReference>
<proteinExistence type="predicted"/>
<dbReference type="AlphaFoldDB" id="A0A1M4VR51"/>
<dbReference type="Gene3D" id="3.20.20.370">
    <property type="entry name" value="Glycoside hydrolase/deacetylase"/>
    <property type="match status" value="1"/>
</dbReference>
<dbReference type="Proteomes" id="UP000184048">
    <property type="component" value="Unassembled WGS sequence"/>
</dbReference>
<organism evidence="2 3">
    <name type="scientific">Flavisolibacter ginsengisoli DSM 18119</name>
    <dbReference type="NCBI Taxonomy" id="1121884"/>
    <lineage>
        <taxon>Bacteria</taxon>
        <taxon>Pseudomonadati</taxon>
        <taxon>Bacteroidota</taxon>
        <taxon>Chitinophagia</taxon>
        <taxon>Chitinophagales</taxon>
        <taxon>Chitinophagaceae</taxon>
        <taxon>Flavisolibacter</taxon>
    </lineage>
</organism>
<protein>
    <recommendedName>
        <fullName evidence="1">DUF7033 domain-containing protein</fullName>
    </recommendedName>
</protein>
<feature type="domain" description="DUF7033" evidence="1">
    <location>
        <begin position="105"/>
        <end position="191"/>
    </location>
</feature>
<keyword evidence="3" id="KW-1185">Reference proteome</keyword>
<accession>A0A1M4VR51</accession>
<dbReference type="InterPro" id="IPR054297">
    <property type="entry name" value="DUF7033"/>
</dbReference>
<sequence length="449" mass="52232">MIFSALIFSHSITPRLEYIAAFLSRYYGSLFKLTSDEDAYLKSSCSCKINYSYHPLDKGEIWMHSHALLTESAIHPVKIELFDHVPFSGAPGSYKAFFKTEGNTGFDLFAAVFYLITRYEEYLPHKKDMYGRYAHENSLAFREHFLSVPLVNTWLEDFRTLLAGREPLFNNIPSFRFIPTYDIDMAWSYLHKGMKRKLGAFVNSFVKGKWHAVSERSKVLRGKLPDPYDAYEWMDDLHNQYKLDPIYFFLVAHQTGKYDKNTSIHSPAFKSLVKTNASRYHIGLHPSWHSGDVPHWLINEKEWLEQMTGKTIDTSRQHYIRFALPQSYQRLITAGIRNEHSMGYGSINGFRASIASSYYWYDLKNDEATSLLIHPFCFMDANSYYEQKQTPEETAAELMKYYEAVRSVHGTMITIWHNSFLGAASEFNGWRQVYQQFIENLGKEVISSS</sequence>
<evidence type="ECO:0000313" key="2">
    <source>
        <dbReference type="EMBL" id="SHE71355.1"/>
    </source>
</evidence>